<evidence type="ECO:0000313" key="2">
    <source>
        <dbReference type="Proteomes" id="UP000186914"/>
    </source>
</evidence>
<dbReference type="Proteomes" id="UP000186914">
    <property type="component" value="Unassembled WGS sequence"/>
</dbReference>
<evidence type="ECO:0008006" key="3">
    <source>
        <dbReference type="Google" id="ProtNLM"/>
    </source>
</evidence>
<reference evidence="2" key="1">
    <citation type="submission" date="2017-01" db="EMBL/GenBank/DDBJ databases">
        <authorList>
            <person name="Varghese N."/>
            <person name="Submissions S."/>
        </authorList>
    </citation>
    <scope>NUCLEOTIDE SEQUENCE [LARGE SCALE GENOMIC DNA]</scope>
    <source>
        <strain evidence="2">CGMCC 1.7737</strain>
    </source>
</reference>
<dbReference type="AlphaFoldDB" id="A0A1N6VXC7"/>
<organism evidence="1 2">
    <name type="scientific">Haladaptatus litoreus</name>
    <dbReference type="NCBI Taxonomy" id="553468"/>
    <lineage>
        <taxon>Archaea</taxon>
        <taxon>Methanobacteriati</taxon>
        <taxon>Methanobacteriota</taxon>
        <taxon>Stenosarchaea group</taxon>
        <taxon>Halobacteria</taxon>
        <taxon>Halobacteriales</taxon>
        <taxon>Haladaptataceae</taxon>
        <taxon>Haladaptatus</taxon>
    </lineage>
</organism>
<dbReference type="EMBL" id="FTNO01000001">
    <property type="protein sequence ID" value="SIQ82511.1"/>
    <property type="molecule type" value="Genomic_DNA"/>
</dbReference>
<proteinExistence type="predicted"/>
<dbReference type="OrthoDB" id="373549at2157"/>
<protein>
    <recommendedName>
        <fullName evidence="3">Amphi-Trp domain-containing protein</fullName>
    </recommendedName>
</protein>
<evidence type="ECO:0000313" key="1">
    <source>
        <dbReference type="EMBL" id="SIQ82511.1"/>
    </source>
</evidence>
<sequence>MKVQVGEETVNEMLWRIDAKLAEFELEWGPFEAEVELGGDVAVRMELKSEDE</sequence>
<gene>
    <name evidence="1" type="ORF">SAMN05421858_0524</name>
</gene>
<name>A0A1N6VXC7_9EURY</name>
<keyword evidence="2" id="KW-1185">Reference proteome</keyword>
<accession>A0A1N6VXC7</accession>
<dbReference type="RefSeq" id="WP_175609613.1">
    <property type="nucleotide sequence ID" value="NZ_FTNO01000001.1"/>
</dbReference>